<gene>
    <name evidence="1" type="ORF">KS4_08310</name>
</gene>
<dbReference type="InterPro" id="IPR027417">
    <property type="entry name" value="P-loop_NTPase"/>
</dbReference>
<evidence type="ECO:0000313" key="2">
    <source>
        <dbReference type="Proteomes" id="UP000317369"/>
    </source>
</evidence>
<keyword evidence="2" id="KW-1185">Reference proteome</keyword>
<name>A0A517YRD7_9BACT</name>
<dbReference type="SUPFAM" id="SSF52540">
    <property type="entry name" value="P-loop containing nucleoside triphosphate hydrolases"/>
    <property type="match status" value="1"/>
</dbReference>
<protein>
    <submittedName>
        <fullName evidence="1">Uncharacterized protein</fullName>
    </submittedName>
</protein>
<evidence type="ECO:0000313" key="1">
    <source>
        <dbReference type="EMBL" id="QDU32795.1"/>
    </source>
</evidence>
<dbReference type="KEGG" id="pcor:KS4_08310"/>
<dbReference type="EMBL" id="CP036425">
    <property type="protein sequence ID" value="QDU32795.1"/>
    <property type="molecule type" value="Genomic_DNA"/>
</dbReference>
<dbReference type="Pfam" id="PF13671">
    <property type="entry name" value="AAA_33"/>
    <property type="match status" value="1"/>
</dbReference>
<reference evidence="1 2" key="1">
    <citation type="submission" date="2019-02" db="EMBL/GenBank/DDBJ databases">
        <title>Deep-cultivation of Planctomycetes and their phenomic and genomic characterization uncovers novel biology.</title>
        <authorList>
            <person name="Wiegand S."/>
            <person name="Jogler M."/>
            <person name="Boedeker C."/>
            <person name="Pinto D."/>
            <person name="Vollmers J."/>
            <person name="Rivas-Marin E."/>
            <person name="Kohn T."/>
            <person name="Peeters S.H."/>
            <person name="Heuer A."/>
            <person name="Rast P."/>
            <person name="Oberbeckmann S."/>
            <person name="Bunk B."/>
            <person name="Jeske O."/>
            <person name="Meyerdierks A."/>
            <person name="Storesund J.E."/>
            <person name="Kallscheuer N."/>
            <person name="Luecker S."/>
            <person name="Lage O.M."/>
            <person name="Pohl T."/>
            <person name="Merkel B.J."/>
            <person name="Hornburger P."/>
            <person name="Mueller R.-W."/>
            <person name="Bruemmer F."/>
            <person name="Labrenz M."/>
            <person name="Spormann A.M."/>
            <person name="Op den Camp H."/>
            <person name="Overmann J."/>
            <person name="Amann R."/>
            <person name="Jetten M.S.M."/>
            <person name="Mascher T."/>
            <person name="Medema M.H."/>
            <person name="Devos D.P."/>
            <person name="Kaster A.-K."/>
            <person name="Ovreas L."/>
            <person name="Rohde M."/>
            <person name="Galperin M.Y."/>
            <person name="Jogler C."/>
        </authorList>
    </citation>
    <scope>NUCLEOTIDE SEQUENCE [LARGE SCALE GENOMIC DNA]</scope>
    <source>
        <strain evidence="1 2">KS4</strain>
    </source>
</reference>
<dbReference type="Gene3D" id="3.40.50.300">
    <property type="entry name" value="P-loop containing nucleotide triphosphate hydrolases"/>
    <property type="match status" value="1"/>
</dbReference>
<dbReference type="Proteomes" id="UP000317369">
    <property type="component" value="Chromosome"/>
</dbReference>
<accession>A0A517YRD7</accession>
<dbReference type="AlphaFoldDB" id="A0A517YRD7"/>
<proteinExistence type="predicted"/>
<sequence length="203" mass="23243">MTTKLTQQLDDLWAKLKQAPTIARLDQQSLTPISSPSPDNKLIVVIPVGMIGSGKTTVAKYFLDKHFLMAYEDMLISSFHGGTYDYKIPLQQQYLAAMREVAAYWLGQGFSVVADSTNHTRRRRLDVINRLAEVHGREFICVLGVVMPKREAAFHAAIRIQHDHRDYATERWKRVAAEHEAEYEPVTEDEPFDFVLHLPDVFD</sequence>
<organism evidence="1 2">
    <name type="scientific">Poriferisphaera corsica</name>
    <dbReference type="NCBI Taxonomy" id="2528020"/>
    <lineage>
        <taxon>Bacteria</taxon>
        <taxon>Pseudomonadati</taxon>
        <taxon>Planctomycetota</taxon>
        <taxon>Phycisphaerae</taxon>
        <taxon>Phycisphaerales</taxon>
        <taxon>Phycisphaeraceae</taxon>
        <taxon>Poriferisphaera</taxon>
    </lineage>
</organism>
<dbReference type="RefSeq" id="WP_145074927.1">
    <property type="nucleotide sequence ID" value="NZ_CP036425.1"/>
</dbReference>